<reference evidence="5" key="1">
    <citation type="journal article" date="2011" name="MBio">
        <title>Novel metabolic attributes of the genus Cyanothece, comprising a group of unicellular nitrogen-fixing Cyanobacteria.</title>
        <authorList>
            <person name="Bandyopadhyay A."/>
            <person name="Elvitigala T."/>
            <person name="Welsh E."/>
            <person name="Stockel J."/>
            <person name="Liberton M."/>
            <person name="Min H."/>
            <person name="Sherman L.A."/>
            <person name="Pakrasi H.B."/>
        </authorList>
    </citation>
    <scope>NUCLEOTIDE SEQUENCE [LARGE SCALE GENOMIC DNA]</scope>
    <source>
        <strain evidence="5">PCC 7822</strain>
    </source>
</reference>
<organism evidence="4 5">
    <name type="scientific">Gloeothece verrucosa (strain PCC 7822)</name>
    <name type="common">Cyanothece sp. (strain PCC 7822)</name>
    <dbReference type="NCBI Taxonomy" id="497965"/>
    <lineage>
        <taxon>Bacteria</taxon>
        <taxon>Bacillati</taxon>
        <taxon>Cyanobacteriota</taxon>
        <taxon>Cyanophyceae</taxon>
        <taxon>Oscillatoriophycideae</taxon>
        <taxon>Chroococcales</taxon>
        <taxon>Aphanothecaceae</taxon>
        <taxon>Gloeothece</taxon>
        <taxon>Gloeothece verrucosa</taxon>
    </lineage>
</organism>
<dbReference type="PANTHER" id="PTHR43421">
    <property type="entry name" value="METALLOPROTEASE PMBA"/>
    <property type="match status" value="1"/>
</dbReference>
<dbReference type="Pfam" id="PF01523">
    <property type="entry name" value="PmbA_TldD_1st"/>
    <property type="match status" value="1"/>
</dbReference>
<dbReference type="GO" id="GO:0006508">
    <property type="term" value="P:proteolysis"/>
    <property type="evidence" value="ECO:0007669"/>
    <property type="project" value="InterPro"/>
</dbReference>
<proteinExistence type="inferred from homology"/>
<evidence type="ECO:0000256" key="1">
    <source>
        <dbReference type="ARBA" id="ARBA00005836"/>
    </source>
</evidence>
<dbReference type="HOGENOM" id="CLU_026425_4_2_3"/>
<dbReference type="InterPro" id="IPR047657">
    <property type="entry name" value="PmbA"/>
</dbReference>
<dbReference type="InterPro" id="IPR036059">
    <property type="entry name" value="TldD/PmbA_sf"/>
</dbReference>
<dbReference type="InterPro" id="IPR035068">
    <property type="entry name" value="TldD/PmbA_N"/>
</dbReference>
<evidence type="ECO:0000259" key="3">
    <source>
        <dbReference type="Pfam" id="PF19289"/>
    </source>
</evidence>
<dbReference type="RefSeq" id="WP_013323253.1">
    <property type="nucleotide sequence ID" value="NC_014501.1"/>
</dbReference>
<feature type="domain" description="Metalloprotease TldD/E C-terminal" evidence="3">
    <location>
        <begin position="211"/>
        <end position="427"/>
    </location>
</feature>
<name>E0UBU5_GLOV7</name>
<protein>
    <submittedName>
        <fullName evidence="4">Peptidase U62 modulator of DNA gyrase</fullName>
    </submittedName>
</protein>
<dbReference type="GO" id="GO:0008237">
    <property type="term" value="F:metallopeptidase activity"/>
    <property type="evidence" value="ECO:0007669"/>
    <property type="project" value="InterPro"/>
</dbReference>
<dbReference type="GO" id="GO:0005829">
    <property type="term" value="C:cytosol"/>
    <property type="evidence" value="ECO:0007669"/>
    <property type="project" value="TreeGrafter"/>
</dbReference>
<dbReference type="Proteomes" id="UP000008206">
    <property type="component" value="Chromosome"/>
</dbReference>
<accession>E0UBU5</accession>
<dbReference type="EMBL" id="CP002198">
    <property type="protein sequence ID" value="ADN15160.1"/>
    <property type="molecule type" value="Genomic_DNA"/>
</dbReference>
<keyword evidence="5" id="KW-1185">Reference proteome</keyword>
<dbReference type="InterPro" id="IPR045569">
    <property type="entry name" value="Metalloprtase-TldD/E_C"/>
</dbReference>
<sequence>MTIKPQQLIDLALKAGATHAEVYQSSSLSRPVSFEANRLKQLEITESEGTALRLWRDGCPGLAVAYGPCEPLELVEKAIALTHLNVPETIELAAPHEAIYSNVGETVSVEALVETGKEMIAQIRDVYPDVICNAALECEQESTILINSQGLYCHSSDISVSYYLGVEWIRGEDFLGVYEGDYTRGKLNPEQVVKQLLQRLQWAESHAETPTGRIPVLLTANAATLLWETVAAALNGKNVLEKSSPWSEKQGDMVISEQLSLSQQPDREPYDCPFDDEGTLTQKLSLIEQGTVQLFYCDRTTGRALGTSSTGNGFRPGLGRYPTPDLVNLIIEPGQGEFEALIRQLDKALIVEQILGGGADISGDFSINVDLGYRVEKGEILGRVKDTMVAGNVYSALKQVAALGNDVRWNGSCYTPSLIVEGLSVVGANE</sequence>
<gene>
    <name evidence="4" type="ordered locus">Cyan7822_3208</name>
</gene>
<dbReference type="InterPro" id="IPR002510">
    <property type="entry name" value="Metalloprtase-TldD/E_N"/>
</dbReference>
<dbReference type="OrthoDB" id="440929at2"/>
<feature type="domain" description="Metalloprotease TldD/E N-terminal" evidence="2">
    <location>
        <begin position="20"/>
        <end position="80"/>
    </location>
</feature>
<dbReference type="Gene3D" id="3.30.2290.10">
    <property type="entry name" value="PmbA/TldD superfamily"/>
    <property type="match status" value="1"/>
</dbReference>
<dbReference type="SUPFAM" id="SSF111283">
    <property type="entry name" value="Putative modulator of DNA gyrase, PmbA/TldD"/>
    <property type="match status" value="1"/>
</dbReference>
<dbReference type="Pfam" id="PF19289">
    <property type="entry name" value="PmbA_TldD_3rd"/>
    <property type="match status" value="1"/>
</dbReference>
<evidence type="ECO:0000259" key="2">
    <source>
        <dbReference type="Pfam" id="PF01523"/>
    </source>
</evidence>
<dbReference type="AlphaFoldDB" id="E0UBU5"/>
<evidence type="ECO:0000313" key="4">
    <source>
        <dbReference type="EMBL" id="ADN15160.1"/>
    </source>
</evidence>
<dbReference type="eggNOG" id="COG0312">
    <property type="taxonomic scope" value="Bacteria"/>
</dbReference>
<evidence type="ECO:0000313" key="5">
    <source>
        <dbReference type="Proteomes" id="UP000008206"/>
    </source>
</evidence>
<comment type="similarity">
    <text evidence="1">Belongs to the peptidase U62 family.</text>
</comment>
<dbReference type="KEGG" id="cyj:Cyan7822_3208"/>
<dbReference type="PANTHER" id="PTHR43421:SF1">
    <property type="entry name" value="METALLOPROTEASE PMBA"/>
    <property type="match status" value="1"/>
</dbReference>
<dbReference type="STRING" id="497965.Cyan7822_3208"/>